<organism evidence="1 2">
    <name type="scientific">Candidatus Ozemobacter sibiricus</name>
    <dbReference type="NCBI Taxonomy" id="2268124"/>
    <lineage>
        <taxon>Bacteria</taxon>
        <taxon>Candidatus Ozemobacteria</taxon>
        <taxon>Candidatus Ozemobacterales</taxon>
        <taxon>Candidatus Ozemobacteraceae</taxon>
        <taxon>Candidatus Ozemobacter</taxon>
    </lineage>
</organism>
<dbReference type="AlphaFoldDB" id="A0A367ZCD8"/>
<comment type="caution">
    <text evidence="1">The sequence shown here is derived from an EMBL/GenBank/DDBJ whole genome shotgun (WGS) entry which is preliminary data.</text>
</comment>
<dbReference type="Proteomes" id="UP000252355">
    <property type="component" value="Unassembled WGS sequence"/>
</dbReference>
<evidence type="ECO:0000313" key="1">
    <source>
        <dbReference type="EMBL" id="RCK75786.1"/>
    </source>
</evidence>
<protein>
    <submittedName>
        <fullName evidence="1">Uncharacterized protein</fullName>
    </submittedName>
</protein>
<name>A0A367ZCD8_9BACT</name>
<sequence length="251" mass="27796">MKKSALGLFKFLTVVFLGLSAGLVWGASLDGIGLDVAKPTLFQGRECFAAIEVPAQNWEKAADLLTKRGTLVGFSTIDRVSGTDRTTIAYGIFTFAGDGEILKTLNASLEKNGLPLLRQVRKARVDLCWERFSVSYMINGQPYVIRLGRKFGNFPVGENGETPRKGLAMATDAWKDPYRFTEKYFAKHCEYYLGPAPLGLAGKQWMDTLSIRILTTDLGQTSQLIFAGRVFIRGSGQPFPLTGKYAYPWED</sequence>
<evidence type="ECO:0000313" key="2">
    <source>
        <dbReference type="Proteomes" id="UP000252355"/>
    </source>
</evidence>
<gene>
    <name evidence="1" type="ORF">OZSIB_3729</name>
</gene>
<reference evidence="1 2" key="1">
    <citation type="submission" date="2018-05" db="EMBL/GenBank/DDBJ databases">
        <title>A metagenomic window into the 2 km-deep terrestrial subsurface aquifer revealed taxonomically and functionally diverse microbial community comprising novel uncultured bacterial lineages.</title>
        <authorList>
            <person name="Kadnikov V.V."/>
            <person name="Mardanov A.V."/>
            <person name="Beletsky A.V."/>
            <person name="Banks D."/>
            <person name="Pimenov N.V."/>
            <person name="Frank Y.A."/>
            <person name="Karnachuk O.V."/>
            <person name="Ravin N.V."/>
        </authorList>
    </citation>
    <scope>NUCLEOTIDE SEQUENCE [LARGE SCALE GENOMIC DNA]</scope>
    <source>
        <strain evidence="1">BY5</strain>
    </source>
</reference>
<accession>A0A367ZCD8</accession>
<dbReference type="EMBL" id="QOQW01000038">
    <property type="protein sequence ID" value="RCK75786.1"/>
    <property type="molecule type" value="Genomic_DNA"/>
</dbReference>
<proteinExistence type="predicted"/>